<dbReference type="Pfam" id="PF00569">
    <property type="entry name" value="ZZ"/>
    <property type="match status" value="1"/>
</dbReference>
<dbReference type="InterPro" id="IPR000433">
    <property type="entry name" value="Znf_ZZ"/>
</dbReference>
<dbReference type="GO" id="GO:0008270">
    <property type="term" value="F:zinc ion binding"/>
    <property type="evidence" value="ECO:0007669"/>
    <property type="project" value="UniProtKB-KW"/>
</dbReference>
<dbReference type="SMART" id="SM00291">
    <property type="entry name" value="ZnF_ZZ"/>
    <property type="match status" value="2"/>
</dbReference>
<dbReference type="STRING" id="461836.A0A0L0D908"/>
<accession>A0A0L0D908</accession>
<proteinExistence type="predicted"/>
<evidence type="ECO:0000256" key="4">
    <source>
        <dbReference type="PROSITE-ProRule" id="PRU00228"/>
    </source>
</evidence>
<evidence type="ECO:0000313" key="6">
    <source>
        <dbReference type="EMBL" id="KNC48862.1"/>
    </source>
</evidence>
<feature type="domain" description="ZZ-type" evidence="5">
    <location>
        <begin position="12"/>
        <end position="67"/>
    </location>
</feature>
<keyword evidence="3" id="KW-0862">Zinc</keyword>
<keyword evidence="7" id="KW-1185">Reference proteome</keyword>
<evidence type="ECO:0000256" key="1">
    <source>
        <dbReference type="ARBA" id="ARBA00022723"/>
    </source>
</evidence>
<dbReference type="PANTHER" id="PTHR20930">
    <property type="entry name" value="OVARIAN CARCINOMA ANTIGEN CA125-RELATED"/>
    <property type="match status" value="1"/>
</dbReference>
<dbReference type="InterPro" id="IPR043145">
    <property type="entry name" value="Znf_ZZ_sf"/>
</dbReference>
<evidence type="ECO:0000256" key="2">
    <source>
        <dbReference type="ARBA" id="ARBA00022771"/>
    </source>
</evidence>
<name>A0A0L0D908_THETB</name>
<dbReference type="Proteomes" id="UP000054408">
    <property type="component" value="Unassembled WGS sequence"/>
</dbReference>
<evidence type="ECO:0000259" key="5">
    <source>
        <dbReference type="PROSITE" id="PS50135"/>
    </source>
</evidence>
<dbReference type="GeneID" id="25564144"/>
<dbReference type="AlphaFoldDB" id="A0A0L0D908"/>
<sequence length="149" mass="16413">MASRGSKREVYHPGIRCDGCSEEPITGTRYLCKDDGCELSESLCSECYEANKGVPTHMYAKLETPMSILTFLPPRMDKETVYHPQIVCTGCGATPIVGPRYQCASKTCADHVNLCEECYQAGQHATSHPFSLIAEPHAFKVALNPRDDP</sequence>
<keyword evidence="2 4" id="KW-0863">Zinc-finger</keyword>
<keyword evidence="1" id="KW-0479">Metal-binding</keyword>
<dbReference type="PROSITE" id="PS50135">
    <property type="entry name" value="ZF_ZZ_2"/>
    <property type="match status" value="2"/>
</dbReference>
<dbReference type="OrthoDB" id="661148at2759"/>
<dbReference type="PANTHER" id="PTHR20930:SF0">
    <property type="entry name" value="PROTEIN ILRUN"/>
    <property type="match status" value="1"/>
</dbReference>
<dbReference type="EMBL" id="GL349452">
    <property type="protein sequence ID" value="KNC48862.1"/>
    <property type="molecule type" value="Genomic_DNA"/>
</dbReference>
<reference evidence="6 7" key="1">
    <citation type="submission" date="2010-05" db="EMBL/GenBank/DDBJ databases">
        <title>The Genome Sequence of Thecamonas trahens ATCC 50062.</title>
        <authorList>
            <consortium name="The Broad Institute Genome Sequencing Platform"/>
            <person name="Russ C."/>
            <person name="Cuomo C."/>
            <person name="Shea T."/>
            <person name="Young S.K."/>
            <person name="Zeng Q."/>
            <person name="Koehrsen M."/>
            <person name="Haas B."/>
            <person name="Borodovsky M."/>
            <person name="Guigo R."/>
            <person name="Alvarado L."/>
            <person name="Berlin A."/>
            <person name="Bochicchio J."/>
            <person name="Borenstein D."/>
            <person name="Chapman S."/>
            <person name="Chen Z."/>
            <person name="Freedman E."/>
            <person name="Gellesch M."/>
            <person name="Goldberg J."/>
            <person name="Griggs A."/>
            <person name="Gujja S."/>
            <person name="Heilman E."/>
            <person name="Heiman D."/>
            <person name="Hepburn T."/>
            <person name="Howarth C."/>
            <person name="Jen D."/>
            <person name="Larson L."/>
            <person name="Mehta T."/>
            <person name="Park D."/>
            <person name="Pearson M."/>
            <person name="Roberts A."/>
            <person name="Saif S."/>
            <person name="Shenoy N."/>
            <person name="Sisk P."/>
            <person name="Stolte C."/>
            <person name="Sykes S."/>
            <person name="Thomson T."/>
            <person name="Walk T."/>
            <person name="White J."/>
            <person name="Yandava C."/>
            <person name="Burger G."/>
            <person name="Gray M.W."/>
            <person name="Holland P.W.H."/>
            <person name="King N."/>
            <person name="Lang F.B.F."/>
            <person name="Roger A.J."/>
            <person name="Ruiz-Trillo I."/>
            <person name="Lander E."/>
            <person name="Nusbaum C."/>
        </authorList>
    </citation>
    <scope>NUCLEOTIDE SEQUENCE [LARGE SCALE GENOMIC DNA]</scope>
    <source>
        <strain evidence="6 7">ATCC 50062</strain>
    </source>
</reference>
<dbReference type="Gene3D" id="3.30.60.90">
    <property type="match status" value="2"/>
</dbReference>
<organism evidence="6 7">
    <name type="scientific">Thecamonas trahens ATCC 50062</name>
    <dbReference type="NCBI Taxonomy" id="461836"/>
    <lineage>
        <taxon>Eukaryota</taxon>
        <taxon>Apusozoa</taxon>
        <taxon>Apusomonadida</taxon>
        <taxon>Apusomonadidae</taxon>
        <taxon>Thecamonas</taxon>
    </lineage>
</organism>
<evidence type="ECO:0000256" key="3">
    <source>
        <dbReference type="ARBA" id="ARBA00022833"/>
    </source>
</evidence>
<feature type="domain" description="ZZ-type" evidence="5">
    <location>
        <begin position="83"/>
        <end position="147"/>
    </location>
</feature>
<gene>
    <name evidence="6" type="ORF">AMSG_04607</name>
</gene>
<dbReference type="SUPFAM" id="SSF57850">
    <property type="entry name" value="RING/U-box"/>
    <property type="match status" value="2"/>
</dbReference>
<dbReference type="RefSeq" id="XP_013758282.1">
    <property type="nucleotide sequence ID" value="XM_013902828.1"/>
</dbReference>
<protein>
    <recommendedName>
        <fullName evidence="5">ZZ-type domain-containing protein</fullName>
    </recommendedName>
</protein>
<evidence type="ECO:0000313" key="7">
    <source>
        <dbReference type="Proteomes" id="UP000054408"/>
    </source>
</evidence>
<dbReference type="eggNOG" id="ENOG502S5U0">
    <property type="taxonomic scope" value="Eukaryota"/>
</dbReference>